<feature type="domain" description="ABC transporter" evidence="11">
    <location>
        <begin position="3"/>
        <end position="237"/>
    </location>
</feature>
<dbReference type="EMBL" id="RWJI01000001">
    <property type="protein sequence ID" value="RRQ52698.1"/>
    <property type="molecule type" value="Genomic_DNA"/>
</dbReference>
<evidence type="ECO:0000256" key="6">
    <source>
        <dbReference type="ARBA" id="ARBA00022741"/>
    </source>
</evidence>
<dbReference type="SUPFAM" id="SSF52540">
    <property type="entry name" value="P-loop containing nucleoside triphosphate hydrolases"/>
    <property type="match status" value="1"/>
</dbReference>
<evidence type="ECO:0000313" key="13">
    <source>
        <dbReference type="Proteomes" id="UP000268553"/>
    </source>
</evidence>
<proteinExistence type="inferred from homology"/>
<dbReference type="SMART" id="SM00382">
    <property type="entry name" value="AAA"/>
    <property type="match status" value="1"/>
</dbReference>
<keyword evidence="4" id="KW-1003">Cell membrane</keyword>
<evidence type="ECO:0000256" key="2">
    <source>
        <dbReference type="ARBA" id="ARBA00005417"/>
    </source>
</evidence>
<dbReference type="InterPro" id="IPR003593">
    <property type="entry name" value="AAA+_ATPase"/>
</dbReference>
<dbReference type="GO" id="GO:0006826">
    <property type="term" value="P:iron ion transport"/>
    <property type="evidence" value="ECO:0007669"/>
    <property type="project" value="UniProtKB-KW"/>
</dbReference>
<dbReference type="Gene3D" id="3.40.50.300">
    <property type="entry name" value="P-loop containing nucleotide triphosphate hydrolases"/>
    <property type="match status" value="1"/>
</dbReference>
<dbReference type="InterPro" id="IPR027417">
    <property type="entry name" value="P-loop_NTPase"/>
</dbReference>
<comment type="subcellular location">
    <subcellularLocation>
        <location evidence="1">Cell membrane</location>
        <topology evidence="1">Peripheral membrane protein</topology>
    </subcellularLocation>
</comment>
<evidence type="ECO:0000256" key="5">
    <source>
        <dbReference type="ARBA" id="ARBA00022496"/>
    </source>
</evidence>
<keyword evidence="7 12" id="KW-0067">ATP-binding</keyword>
<evidence type="ECO:0000256" key="4">
    <source>
        <dbReference type="ARBA" id="ARBA00022475"/>
    </source>
</evidence>
<evidence type="ECO:0000313" key="12">
    <source>
        <dbReference type="EMBL" id="RRQ52698.1"/>
    </source>
</evidence>
<organism evidence="12 13">
    <name type="scientific">Sphingorhabdus wooponensis</name>
    <dbReference type="NCBI Taxonomy" id="940136"/>
    <lineage>
        <taxon>Bacteria</taxon>
        <taxon>Pseudomonadati</taxon>
        <taxon>Pseudomonadota</taxon>
        <taxon>Alphaproteobacteria</taxon>
        <taxon>Sphingomonadales</taxon>
        <taxon>Sphingomonadaceae</taxon>
        <taxon>Sphingorhabdus</taxon>
    </lineage>
</organism>
<evidence type="ECO:0000256" key="1">
    <source>
        <dbReference type="ARBA" id="ARBA00004202"/>
    </source>
</evidence>
<dbReference type="PANTHER" id="PTHR42771">
    <property type="entry name" value="IRON(3+)-HYDROXAMATE IMPORT ATP-BINDING PROTEIN FHUC"/>
    <property type="match status" value="1"/>
</dbReference>
<dbReference type="PANTHER" id="PTHR42771:SF2">
    <property type="entry name" value="IRON(3+)-HYDROXAMATE IMPORT ATP-BINDING PROTEIN FHUC"/>
    <property type="match status" value="1"/>
</dbReference>
<accession>A0A426RUP6</accession>
<dbReference type="PROSITE" id="PS50893">
    <property type="entry name" value="ABC_TRANSPORTER_2"/>
    <property type="match status" value="1"/>
</dbReference>
<name>A0A426RUP6_9SPHN</name>
<comment type="caution">
    <text evidence="12">The sequence shown here is derived from an EMBL/GenBank/DDBJ whole genome shotgun (WGS) entry which is preliminary data.</text>
</comment>
<dbReference type="AlphaFoldDB" id="A0A426RUP6"/>
<keyword evidence="13" id="KW-1185">Reference proteome</keyword>
<keyword evidence="8" id="KW-0408">Iron</keyword>
<dbReference type="Pfam" id="PF00005">
    <property type="entry name" value="ABC_tran"/>
    <property type="match status" value="1"/>
</dbReference>
<keyword evidence="5" id="KW-0410">Iron transport</keyword>
<evidence type="ECO:0000256" key="10">
    <source>
        <dbReference type="ARBA" id="ARBA00023136"/>
    </source>
</evidence>
<sequence length="258" mass="27385">MTLTVRNLGFSYGQTCILDAIDVTFEAGKFTVILGPNGAGKSTLLACLAGLLEPQIGNASLNGADIIRMAPTTRARHIGLLPQGAETHWAIPSEALVALGRIPHMRGAGPSADDREAIKAAMSATATEGFANRPVTRLSGGERARVLLARVLAGELDWILADEPLANLDPGFQLDILALLQRQTEAGKGVVAVLHDLQYAVRFADHILLLHEGSLFAQGSVEDVITPANLAHVYGIDANLFKDEEGTIQLSIKGKVRL</sequence>
<dbReference type="RefSeq" id="WP_125230712.1">
    <property type="nucleotide sequence ID" value="NZ_RWJI01000001.1"/>
</dbReference>
<dbReference type="InterPro" id="IPR051535">
    <property type="entry name" value="Siderophore_ABC-ATPase"/>
</dbReference>
<dbReference type="PROSITE" id="PS00211">
    <property type="entry name" value="ABC_TRANSPORTER_1"/>
    <property type="match status" value="1"/>
</dbReference>
<dbReference type="Proteomes" id="UP000268553">
    <property type="component" value="Unassembled WGS sequence"/>
</dbReference>
<evidence type="ECO:0000256" key="8">
    <source>
        <dbReference type="ARBA" id="ARBA00023004"/>
    </source>
</evidence>
<dbReference type="FunFam" id="3.40.50.300:FF:000134">
    <property type="entry name" value="Iron-enterobactin ABC transporter ATP-binding protein"/>
    <property type="match status" value="1"/>
</dbReference>
<dbReference type="GO" id="GO:0005886">
    <property type="term" value="C:plasma membrane"/>
    <property type="evidence" value="ECO:0007669"/>
    <property type="project" value="UniProtKB-SubCell"/>
</dbReference>
<keyword evidence="9" id="KW-0406">Ion transport</keyword>
<reference evidence="12 13" key="1">
    <citation type="submission" date="2018-12" db="EMBL/GenBank/DDBJ databases">
        <authorList>
            <person name="Kim S.-J."/>
            <person name="Jung G.-Y."/>
        </authorList>
    </citation>
    <scope>NUCLEOTIDE SEQUENCE [LARGE SCALE GENOMIC DNA]</scope>
    <source>
        <strain evidence="12 13">03SU3-P</strain>
    </source>
</reference>
<keyword evidence="3" id="KW-0813">Transport</keyword>
<dbReference type="GO" id="GO:0005524">
    <property type="term" value="F:ATP binding"/>
    <property type="evidence" value="ECO:0007669"/>
    <property type="project" value="UniProtKB-KW"/>
</dbReference>
<dbReference type="CDD" id="cd03214">
    <property type="entry name" value="ABC_Iron-Siderophores_B12_Hemin"/>
    <property type="match status" value="1"/>
</dbReference>
<protein>
    <submittedName>
        <fullName evidence="12">ABC transporter ATP-binding protein</fullName>
    </submittedName>
</protein>
<gene>
    <name evidence="12" type="ORF">D7D48_07700</name>
</gene>
<evidence type="ECO:0000259" key="11">
    <source>
        <dbReference type="PROSITE" id="PS50893"/>
    </source>
</evidence>
<comment type="similarity">
    <text evidence="2">Belongs to the ABC transporter superfamily.</text>
</comment>
<evidence type="ECO:0000256" key="3">
    <source>
        <dbReference type="ARBA" id="ARBA00022448"/>
    </source>
</evidence>
<dbReference type="InterPro" id="IPR017871">
    <property type="entry name" value="ABC_transporter-like_CS"/>
</dbReference>
<dbReference type="GO" id="GO:0016887">
    <property type="term" value="F:ATP hydrolysis activity"/>
    <property type="evidence" value="ECO:0007669"/>
    <property type="project" value="InterPro"/>
</dbReference>
<evidence type="ECO:0000256" key="7">
    <source>
        <dbReference type="ARBA" id="ARBA00022840"/>
    </source>
</evidence>
<keyword evidence="10" id="KW-0472">Membrane</keyword>
<dbReference type="InterPro" id="IPR003439">
    <property type="entry name" value="ABC_transporter-like_ATP-bd"/>
</dbReference>
<evidence type="ECO:0000256" key="9">
    <source>
        <dbReference type="ARBA" id="ARBA00023065"/>
    </source>
</evidence>
<dbReference type="OrthoDB" id="9810077at2"/>
<keyword evidence="6" id="KW-0547">Nucleotide-binding</keyword>